<proteinExistence type="predicted"/>
<dbReference type="RefSeq" id="WP_027845923.1">
    <property type="nucleotide sequence ID" value="NZ_LMTZ01000123.1"/>
</dbReference>
<keyword evidence="1" id="KW-1133">Transmembrane helix</keyword>
<feature type="transmembrane region" description="Helical" evidence="1">
    <location>
        <begin position="55"/>
        <end position="76"/>
    </location>
</feature>
<evidence type="ECO:0000313" key="5">
    <source>
        <dbReference type="Proteomes" id="UP000053372"/>
    </source>
</evidence>
<keyword evidence="1" id="KW-0472">Membrane</keyword>
<evidence type="ECO:0000313" key="3">
    <source>
        <dbReference type="EMBL" id="KST64331.1"/>
    </source>
</evidence>
<dbReference type="InterPro" id="IPR025403">
    <property type="entry name" value="TgpA-like_C"/>
</dbReference>
<sequence>MFASNYEISGYEKSNWGWVLSQWQKQIGEWIQYQLQRFDRTLPNWSPNWSISKNFVDFLGILYWIILGLFFIWVIWRLWREFSPYIYAWLADERFSPEQNGEKSTPDLSVESLISRSQSLYRQGNYSEACRCLYVAMLQKLHEKKILRHKSSRTDGEYLQLLQLSVTPMQPYETLITTHEQLCFNNAEIQAENYQQCQQAYREIED</sequence>
<keyword evidence="1" id="KW-0812">Transmembrane</keyword>
<organism evidence="4 5">
    <name type="scientific">Mastigocoleus testarum BC008</name>
    <dbReference type="NCBI Taxonomy" id="371196"/>
    <lineage>
        <taxon>Bacteria</taxon>
        <taxon>Bacillati</taxon>
        <taxon>Cyanobacteriota</taxon>
        <taxon>Cyanophyceae</taxon>
        <taxon>Nostocales</taxon>
        <taxon>Hapalosiphonaceae</taxon>
        <taxon>Mastigocoleus</taxon>
    </lineage>
</organism>
<dbReference type="EMBL" id="LMTZ01000124">
    <property type="protein sequence ID" value="KST64331.1"/>
    <property type="molecule type" value="Genomic_DNA"/>
</dbReference>
<comment type="caution">
    <text evidence="4">The sequence shown here is derived from an EMBL/GenBank/DDBJ whole genome shotgun (WGS) entry which is preliminary data.</text>
</comment>
<reference evidence="4 5" key="1">
    <citation type="journal article" date="2015" name="Genome Announc.">
        <title>Draft Genome of the Euendolithic (true boring) Cyanobacterium Mastigocoleus testarum strain BC008.</title>
        <authorList>
            <person name="Guida B.S."/>
            <person name="Garcia-Pichel F."/>
        </authorList>
    </citation>
    <scope>NUCLEOTIDE SEQUENCE [LARGE SCALE GENOMIC DNA]</scope>
    <source>
        <strain evidence="4 5">BC008</strain>
    </source>
</reference>
<keyword evidence="5" id="KW-1185">Reference proteome</keyword>
<feature type="domain" description="Protein-glutamine gamma-glutamyltransferase-like C-terminal" evidence="2">
    <location>
        <begin position="133"/>
        <end position="202"/>
    </location>
</feature>
<dbReference type="AlphaFoldDB" id="A0A0V7ZII6"/>
<protein>
    <recommendedName>
        <fullName evidence="2">Protein-glutamine gamma-glutamyltransferase-like C-terminal domain-containing protein</fullName>
    </recommendedName>
</protein>
<evidence type="ECO:0000313" key="4">
    <source>
        <dbReference type="EMBL" id="KST64384.1"/>
    </source>
</evidence>
<accession>A0A0V7ZII6</accession>
<dbReference type="Proteomes" id="UP000053372">
    <property type="component" value="Unassembled WGS sequence"/>
</dbReference>
<gene>
    <name evidence="3" type="ORF">BC008_17005</name>
    <name evidence="4" type="ORF">BC008_17290</name>
</gene>
<dbReference type="Pfam" id="PF13559">
    <property type="entry name" value="DUF4129"/>
    <property type="match status" value="1"/>
</dbReference>
<name>A0A0V7ZII6_9CYAN</name>
<dbReference type="OrthoDB" id="462387at2"/>
<evidence type="ECO:0000256" key="1">
    <source>
        <dbReference type="SAM" id="Phobius"/>
    </source>
</evidence>
<dbReference type="EMBL" id="LMTZ01000123">
    <property type="protein sequence ID" value="KST64384.1"/>
    <property type="molecule type" value="Genomic_DNA"/>
</dbReference>
<evidence type="ECO:0000259" key="2">
    <source>
        <dbReference type="Pfam" id="PF13559"/>
    </source>
</evidence>